<feature type="compositionally biased region" description="Low complexity" evidence="1">
    <location>
        <begin position="17"/>
        <end position="40"/>
    </location>
</feature>
<gene>
    <name evidence="2" type="ORF">F2Q70_00039910</name>
</gene>
<sequence>MDSGQLPEPDPPEPPDRSSSPVRPSSSDKSSTPSNFSPSPNLISPKELQSRTLPLGSWPSILSPFQAKGALPVDSLVLGFGSSSDLISTPVTTSTGCSTSSPPHTVQFHTKH</sequence>
<protein>
    <submittedName>
        <fullName evidence="2">Uncharacterized protein</fullName>
    </submittedName>
</protein>
<feature type="region of interest" description="Disordered" evidence="1">
    <location>
        <begin position="90"/>
        <end position="112"/>
    </location>
</feature>
<feature type="region of interest" description="Disordered" evidence="1">
    <location>
        <begin position="1"/>
        <end position="48"/>
    </location>
</feature>
<dbReference type="EMBL" id="QGKY02000190">
    <property type="protein sequence ID" value="KAF2590028.1"/>
    <property type="molecule type" value="Genomic_DNA"/>
</dbReference>
<reference evidence="2" key="1">
    <citation type="submission" date="2019-12" db="EMBL/GenBank/DDBJ databases">
        <title>Genome sequencing and annotation of Brassica cretica.</title>
        <authorList>
            <person name="Studholme D.J."/>
            <person name="Sarris P.F."/>
        </authorList>
    </citation>
    <scope>NUCLEOTIDE SEQUENCE</scope>
    <source>
        <strain evidence="2">PFS-102/07</strain>
        <tissue evidence="2">Leaf</tissue>
    </source>
</reference>
<organism evidence="2">
    <name type="scientific">Brassica cretica</name>
    <name type="common">Mustard</name>
    <dbReference type="NCBI Taxonomy" id="69181"/>
    <lineage>
        <taxon>Eukaryota</taxon>
        <taxon>Viridiplantae</taxon>
        <taxon>Streptophyta</taxon>
        <taxon>Embryophyta</taxon>
        <taxon>Tracheophyta</taxon>
        <taxon>Spermatophyta</taxon>
        <taxon>Magnoliopsida</taxon>
        <taxon>eudicotyledons</taxon>
        <taxon>Gunneridae</taxon>
        <taxon>Pentapetalae</taxon>
        <taxon>rosids</taxon>
        <taxon>malvids</taxon>
        <taxon>Brassicales</taxon>
        <taxon>Brassicaceae</taxon>
        <taxon>Brassiceae</taxon>
        <taxon>Brassica</taxon>
    </lineage>
</organism>
<proteinExistence type="predicted"/>
<evidence type="ECO:0000256" key="1">
    <source>
        <dbReference type="SAM" id="MobiDB-lite"/>
    </source>
</evidence>
<feature type="compositionally biased region" description="Low complexity" evidence="1">
    <location>
        <begin position="90"/>
        <end position="105"/>
    </location>
</feature>
<evidence type="ECO:0000313" key="2">
    <source>
        <dbReference type="EMBL" id="KAF2590028.1"/>
    </source>
</evidence>
<dbReference type="AlphaFoldDB" id="A0A8S9K8V4"/>
<name>A0A8S9K8V4_BRACR</name>
<accession>A0A8S9K8V4</accession>
<comment type="caution">
    <text evidence="2">The sequence shown here is derived from an EMBL/GenBank/DDBJ whole genome shotgun (WGS) entry which is preliminary data.</text>
</comment>